<evidence type="ECO:0000256" key="1">
    <source>
        <dbReference type="SAM" id="MobiDB-lite"/>
    </source>
</evidence>
<reference evidence="2" key="1">
    <citation type="journal article" date="2021" name="PeerJ">
        <title>Extensive microbial diversity within the chicken gut microbiome revealed by metagenomics and culture.</title>
        <authorList>
            <person name="Gilroy R."/>
            <person name="Ravi A."/>
            <person name="Getino M."/>
            <person name="Pursley I."/>
            <person name="Horton D.L."/>
            <person name="Alikhan N.F."/>
            <person name="Baker D."/>
            <person name="Gharbi K."/>
            <person name="Hall N."/>
            <person name="Watson M."/>
            <person name="Adriaenssens E.M."/>
            <person name="Foster-Nyarko E."/>
            <person name="Jarju S."/>
            <person name="Secka A."/>
            <person name="Antonio M."/>
            <person name="Oren A."/>
            <person name="Chaudhuri R.R."/>
            <person name="La Ragione R."/>
            <person name="Hildebrand F."/>
            <person name="Pallen M.J."/>
        </authorList>
    </citation>
    <scope>NUCLEOTIDE SEQUENCE</scope>
    <source>
        <strain evidence="2">USASDec5-558</strain>
    </source>
</reference>
<accession>A0A9D1WF01</accession>
<dbReference type="EMBL" id="DXEV01000221">
    <property type="protein sequence ID" value="HIX58010.1"/>
    <property type="molecule type" value="Genomic_DNA"/>
</dbReference>
<name>A0A9D1WF01_9GAMM</name>
<comment type="caution">
    <text evidence="2">The sequence shown here is derived from an EMBL/GenBank/DDBJ whole genome shotgun (WGS) entry which is preliminary data.</text>
</comment>
<dbReference type="AlphaFoldDB" id="A0A9D1WF01"/>
<proteinExistence type="predicted"/>
<dbReference type="PANTHER" id="PTHR18964">
    <property type="entry name" value="ROK (REPRESSOR, ORF, KINASE) FAMILY"/>
    <property type="match status" value="1"/>
</dbReference>
<organism evidence="2 3">
    <name type="scientific">Candidatus Anaerobiospirillum pullistercoris</name>
    <dbReference type="NCBI Taxonomy" id="2838452"/>
    <lineage>
        <taxon>Bacteria</taxon>
        <taxon>Pseudomonadati</taxon>
        <taxon>Pseudomonadota</taxon>
        <taxon>Gammaproteobacteria</taxon>
        <taxon>Aeromonadales</taxon>
        <taxon>Succinivibrionaceae</taxon>
        <taxon>Anaerobiospirillum</taxon>
    </lineage>
</organism>
<dbReference type="Proteomes" id="UP000886829">
    <property type="component" value="Unassembled WGS sequence"/>
</dbReference>
<dbReference type="Gene3D" id="3.30.420.40">
    <property type="match status" value="2"/>
</dbReference>
<evidence type="ECO:0000313" key="2">
    <source>
        <dbReference type="EMBL" id="HIX58010.1"/>
    </source>
</evidence>
<evidence type="ECO:0000313" key="3">
    <source>
        <dbReference type="Proteomes" id="UP000886829"/>
    </source>
</evidence>
<dbReference type="InterPro" id="IPR043129">
    <property type="entry name" value="ATPase_NBD"/>
</dbReference>
<dbReference type="InterPro" id="IPR000600">
    <property type="entry name" value="ROK"/>
</dbReference>
<gene>
    <name evidence="2" type="ORF">H9850_11180</name>
</gene>
<sequence>MSTSTAKEPTVAQNAAQQQGEQDLSQVKVLTFDVGGSAIKYGVCNGLGELSFKGQEPTPNEPDSKVEDLINTFKWIVQKVKDEGGEFEGIAISVPGCVNADGSLRTGGALLYNYGQPLADLVEQATGMRPVVENDAKAAAAAELWIGALQNVQSGAVLILGTGLGGGLVIDGKVYHGPRGSAGELSAFVHNCPSFTGDLDCESSHVSATGLIIQACDALGLEYDFTSEVSKRHLPLDGRKIFAMYHEGNEVIKQVLDDFGYSVGKLIFNLSVVLDLQKVAIGGGISAQDCLIDAIVRGTHKAWESNPNHSLPFDFIFEPEVSVCQFHNDANLVGAMHQYLEFHGYL</sequence>
<dbReference type="Pfam" id="PF00480">
    <property type="entry name" value="ROK"/>
    <property type="match status" value="1"/>
</dbReference>
<feature type="region of interest" description="Disordered" evidence="1">
    <location>
        <begin position="1"/>
        <end position="22"/>
    </location>
</feature>
<reference evidence="2" key="2">
    <citation type="submission" date="2021-04" db="EMBL/GenBank/DDBJ databases">
        <authorList>
            <person name="Gilroy R."/>
        </authorList>
    </citation>
    <scope>NUCLEOTIDE SEQUENCE</scope>
    <source>
        <strain evidence="2">USASDec5-558</strain>
    </source>
</reference>
<dbReference type="PANTHER" id="PTHR18964:SF170">
    <property type="entry name" value="SUGAR KINASE"/>
    <property type="match status" value="1"/>
</dbReference>
<dbReference type="SUPFAM" id="SSF53067">
    <property type="entry name" value="Actin-like ATPase domain"/>
    <property type="match status" value="1"/>
</dbReference>
<protein>
    <submittedName>
        <fullName evidence="2">ROK family protein</fullName>
    </submittedName>
</protein>